<dbReference type="EMBL" id="JACPUR010000001">
    <property type="protein sequence ID" value="MBI3126036.1"/>
    <property type="molecule type" value="Genomic_DNA"/>
</dbReference>
<dbReference type="PANTHER" id="PTHR43464:SF19">
    <property type="entry name" value="UBIQUINONE BIOSYNTHESIS O-METHYLTRANSFERASE, MITOCHONDRIAL"/>
    <property type="match status" value="1"/>
</dbReference>
<feature type="domain" description="Methyltransferase type 11" evidence="4">
    <location>
        <begin position="121"/>
        <end position="217"/>
    </location>
</feature>
<dbReference type="AlphaFoldDB" id="A0A932HY79"/>
<gene>
    <name evidence="5" type="ORF">HYZ11_00340</name>
</gene>
<keyword evidence="1 5" id="KW-0489">Methyltransferase</keyword>
<dbReference type="GO" id="GO:0008757">
    <property type="term" value="F:S-adenosylmethionine-dependent methyltransferase activity"/>
    <property type="evidence" value="ECO:0007669"/>
    <property type="project" value="InterPro"/>
</dbReference>
<dbReference type="SUPFAM" id="SSF158997">
    <property type="entry name" value="Trm112p-like"/>
    <property type="match status" value="1"/>
</dbReference>
<proteinExistence type="predicted"/>
<evidence type="ECO:0000256" key="3">
    <source>
        <dbReference type="ARBA" id="ARBA00022691"/>
    </source>
</evidence>
<reference evidence="5" key="1">
    <citation type="submission" date="2020-07" db="EMBL/GenBank/DDBJ databases">
        <title>Huge and variable diversity of episymbiotic CPR bacteria and DPANN archaea in groundwater ecosystems.</title>
        <authorList>
            <person name="He C.Y."/>
            <person name="Keren R."/>
            <person name="Whittaker M."/>
            <person name="Farag I.F."/>
            <person name="Doudna J."/>
            <person name="Cate J.H.D."/>
            <person name="Banfield J.F."/>
        </authorList>
    </citation>
    <scope>NUCLEOTIDE SEQUENCE</scope>
    <source>
        <strain evidence="5">NC_groundwater_763_Ag_S-0.2um_68_21</strain>
    </source>
</reference>
<dbReference type="CDD" id="cd02440">
    <property type="entry name" value="AdoMet_MTases"/>
    <property type="match status" value="1"/>
</dbReference>
<protein>
    <submittedName>
        <fullName evidence="5">Methyltransferase domain-containing protein</fullName>
    </submittedName>
</protein>
<evidence type="ECO:0000313" key="5">
    <source>
        <dbReference type="EMBL" id="MBI3126036.1"/>
    </source>
</evidence>
<evidence type="ECO:0000259" key="4">
    <source>
        <dbReference type="Pfam" id="PF08241"/>
    </source>
</evidence>
<accession>A0A932HY79</accession>
<organism evidence="5 6">
    <name type="scientific">Tectimicrobiota bacterium</name>
    <dbReference type="NCBI Taxonomy" id="2528274"/>
    <lineage>
        <taxon>Bacteria</taxon>
        <taxon>Pseudomonadati</taxon>
        <taxon>Nitrospinota/Tectimicrobiota group</taxon>
        <taxon>Candidatus Tectimicrobiota</taxon>
    </lineage>
</organism>
<dbReference type="Proteomes" id="UP000782312">
    <property type="component" value="Unassembled WGS sequence"/>
</dbReference>
<keyword evidence="2" id="KW-0808">Transferase</keyword>
<evidence type="ECO:0000313" key="6">
    <source>
        <dbReference type="Proteomes" id="UP000782312"/>
    </source>
</evidence>
<dbReference type="InterPro" id="IPR013216">
    <property type="entry name" value="Methyltransf_11"/>
</dbReference>
<name>A0A932HY79_UNCTE</name>
<dbReference type="InterPro" id="IPR029063">
    <property type="entry name" value="SAM-dependent_MTases_sf"/>
</dbReference>
<dbReference type="GO" id="GO:0032259">
    <property type="term" value="P:methylation"/>
    <property type="evidence" value="ECO:0007669"/>
    <property type="project" value="UniProtKB-KW"/>
</dbReference>
<dbReference type="Pfam" id="PF08241">
    <property type="entry name" value="Methyltransf_11"/>
    <property type="match status" value="1"/>
</dbReference>
<dbReference type="Gene3D" id="3.40.50.150">
    <property type="entry name" value="Vaccinia Virus protein VP39"/>
    <property type="match status" value="1"/>
</dbReference>
<evidence type="ECO:0000256" key="2">
    <source>
        <dbReference type="ARBA" id="ARBA00022679"/>
    </source>
</evidence>
<dbReference type="PANTHER" id="PTHR43464">
    <property type="entry name" value="METHYLTRANSFERASE"/>
    <property type="match status" value="1"/>
</dbReference>
<evidence type="ECO:0000256" key="1">
    <source>
        <dbReference type="ARBA" id="ARBA00022603"/>
    </source>
</evidence>
<dbReference type="Gene3D" id="2.20.25.10">
    <property type="match status" value="1"/>
</dbReference>
<comment type="caution">
    <text evidence="5">The sequence shown here is derived from an EMBL/GenBank/DDBJ whole genome shotgun (WGS) entry which is preliminary data.</text>
</comment>
<sequence length="352" mass="38960">MTRLSLAEAIGWGSLRCPRCRGGFSLEAEEGEEAVRCQECGAAYPAQAGIPSLLPEADGRNDRVREFWGALYDAAYREHDERMGRADLLSRLDDLLEMFRHRRHLAAVEMPLGDLEGKRVLEVGSGAGGHSALFSRLGARVFSVDITPQRVVATAAKLDLLGGAPKDLALQGDASALPFPDDFFDIAYSNGVLHHTPYVGRAVEELHRTLKPEGRAVVMLYAKNSFLYRGVLFPVKGILLGGASRNRDWLGRATEWMSSRRQRVYNPKTEVFSGREIERLFARFRTVSIRKGSFTFDQIPLIGKLLGKVAGRRTGYNPGGVLVYGFPWRNETSFELWAGRGIGFALNISATK</sequence>
<dbReference type="SUPFAM" id="SSF53335">
    <property type="entry name" value="S-adenosyl-L-methionine-dependent methyltransferases"/>
    <property type="match status" value="1"/>
</dbReference>
<keyword evidence="3" id="KW-0949">S-adenosyl-L-methionine</keyword>